<protein>
    <submittedName>
        <fullName evidence="4">Glycosyltransferase family 4 protein</fullName>
    </submittedName>
</protein>
<dbReference type="EMBL" id="CP066310">
    <property type="protein sequence ID" value="QQE90058.1"/>
    <property type="molecule type" value="Genomic_DNA"/>
</dbReference>
<name>A0AAQ0BZZ1_9GAMM</name>
<dbReference type="PANTHER" id="PTHR46401">
    <property type="entry name" value="GLYCOSYLTRANSFERASE WBBK-RELATED"/>
    <property type="match status" value="1"/>
</dbReference>
<gene>
    <name evidence="4" type="ORF">GKQ51_07030</name>
</gene>
<dbReference type="RefSeq" id="WP_198867537.1">
    <property type="nucleotide sequence ID" value="NZ_CP066310.1"/>
</dbReference>
<organism evidence="4 5">
    <name type="scientific">Azotobacter chroococcum</name>
    <dbReference type="NCBI Taxonomy" id="353"/>
    <lineage>
        <taxon>Bacteria</taxon>
        <taxon>Pseudomonadati</taxon>
        <taxon>Pseudomonadota</taxon>
        <taxon>Gammaproteobacteria</taxon>
        <taxon>Pseudomonadales</taxon>
        <taxon>Pseudomonadaceae</taxon>
        <taxon>Azotobacter</taxon>
    </lineage>
</organism>
<dbReference type="Proteomes" id="UP000596192">
    <property type="component" value="Chromosome"/>
</dbReference>
<evidence type="ECO:0000259" key="2">
    <source>
        <dbReference type="Pfam" id="PF00534"/>
    </source>
</evidence>
<accession>A0AAQ0BZZ1</accession>
<dbReference type="InterPro" id="IPR001296">
    <property type="entry name" value="Glyco_trans_1"/>
</dbReference>
<reference evidence="4 5" key="1">
    <citation type="submission" date="2020-12" db="EMBL/GenBank/DDBJ databases">
        <title>Genomic Analysis and Response surface optimization of nitrogen-fixing conditions for A. chroococcum strain HR1, Isolation from rhizosphere soil.</title>
        <authorList>
            <person name="Li J."/>
            <person name="Yang H."/>
            <person name="Liu H."/>
            <person name="Wang C."/>
            <person name="Tian Y."/>
            <person name="Lu X.Y."/>
        </authorList>
    </citation>
    <scope>NUCLEOTIDE SEQUENCE [LARGE SCALE GENOMIC DNA]</scope>
    <source>
        <strain evidence="4 5">HR1</strain>
    </source>
</reference>
<dbReference type="CDD" id="cd03818">
    <property type="entry name" value="GT4_ExpC-like"/>
    <property type="match status" value="1"/>
</dbReference>
<evidence type="ECO:0000313" key="4">
    <source>
        <dbReference type="EMBL" id="QQE90058.1"/>
    </source>
</evidence>
<evidence type="ECO:0000259" key="3">
    <source>
        <dbReference type="Pfam" id="PF12000"/>
    </source>
</evidence>
<dbReference type="Gene3D" id="3.40.50.2000">
    <property type="entry name" value="Glycogen Phosphorylase B"/>
    <property type="match status" value="1"/>
</dbReference>
<dbReference type="PANTHER" id="PTHR46401:SF2">
    <property type="entry name" value="GLYCOSYLTRANSFERASE WBBK-RELATED"/>
    <property type="match status" value="1"/>
</dbReference>
<evidence type="ECO:0000313" key="5">
    <source>
        <dbReference type="Proteomes" id="UP000596192"/>
    </source>
</evidence>
<dbReference type="GO" id="GO:0009103">
    <property type="term" value="P:lipopolysaccharide biosynthetic process"/>
    <property type="evidence" value="ECO:0007669"/>
    <property type="project" value="TreeGrafter"/>
</dbReference>
<proteinExistence type="predicted"/>
<sequence>MKLLFVHQNFPGQFKHFVRFCQASGHEVVGLGAGQVAGVDGMRVCSYTLGRGNAPGVHAWAQEFESKVIRGEACALALQSLKSTGFEPDVIFAHPGWGEALFVKAVFPRAKLVCLMEYYYRLEGQDMGFDPEFPVMSLEDQARLASKNANLLLAMEAMDYGVSPTPWQASTLPTWVGDKLWLIHEGIDTTLCRPNVSAKIALPDRGVEIRPGDEVLTFVARNLEPVRGYHVFMRALPEIMARRPNVKVFIVGGDGVSYGGAPEGGSYRQRYLMEVARRLDPQRVFFLGNVQYGVFLQLMQITRCHVYLTYPFVLSWSMLEAMSTGALVVGSRTAPVMDAIEDGKNGLLVDFFDTAGLADRVCDVLAHPERYDGMRAVARQTVLERFDLESVCLPAYARLLEKCAG</sequence>
<dbReference type="AlphaFoldDB" id="A0AAQ0BZZ1"/>
<dbReference type="InterPro" id="IPR022623">
    <property type="entry name" value="Glyco_trans_4"/>
</dbReference>
<dbReference type="SUPFAM" id="SSF53756">
    <property type="entry name" value="UDP-Glycosyltransferase/glycogen phosphorylase"/>
    <property type="match status" value="1"/>
</dbReference>
<feature type="domain" description="Glycosyl transferase family 4" evidence="3">
    <location>
        <begin position="25"/>
        <end position="190"/>
    </location>
</feature>
<dbReference type="Pfam" id="PF00534">
    <property type="entry name" value="Glycos_transf_1"/>
    <property type="match status" value="1"/>
</dbReference>
<dbReference type="GO" id="GO:0016757">
    <property type="term" value="F:glycosyltransferase activity"/>
    <property type="evidence" value="ECO:0007669"/>
    <property type="project" value="InterPro"/>
</dbReference>
<keyword evidence="1" id="KW-0808">Transferase</keyword>
<dbReference type="Pfam" id="PF12000">
    <property type="entry name" value="Glyco_trans_4_3"/>
    <property type="match status" value="1"/>
</dbReference>
<evidence type="ECO:0000256" key="1">
    <source>
        <dbReference type="ARBA" id="ARBA00022679"/>
    </source>
</evidence>
<feature type="domain" description="Glycosyl transferase family 1" evidence="2">
    <location>
        <begin position="210"/>
        <end position="380"/>
    </location>
</feature>